<dbReference type="RefSeq" id="WP_232238251.1">
    <property type="nucleotide sequence ID" value="NZ_CP016043.1"/>
</dbReference>
<gene>
    <name evidence="2" type="ORF">NCTC12121_00352</name>
</gene>
<accession>A0A376D6P0</accession>
<evidence type="ECO:0000313" key="3">
    <source>
        <dbReference type="Proteomes" id="UP000255248"/>
    </source>
</evidence>
<feature type="transmembrane region" description="Helical" evidence="1">
    <location>
        <begin position="6"/>
        <end position="27"/>
    </location>
</feature>
<evidence type="ECO:0000256" key="1">
    <source>
        <dbReference type="SAM" id="Phobius"/>
    </source>
</evidence>
<reference evidence="2 3" key="1">
    <citation type="submission" date="2018-06" db="EMBL/GenBank/DDBJ databases">
        <authorList>
            <consortium name="Pathogen Informatics"/>
            <person name="Doyle S."/>
        </authorList>
    </citation>
    <scope>NUCLEOTIDE SEQUENCE [LARGE SCALE GENOMIC DNA]</scope>
    <source>
        <strain evidence="2 3">NCTC12121</strain>
    </source>
</reference>
<keyword evidence="1" id="KW-0812">Transmembrane</keyword>
<evidence type="ECO:0000313" key="2">
    <source>
        <dbReference type="EMBL" id="STC83612.1"/>
    </source>
</evidence>
<dbReference type="EMBL" id="UFXZ01000001">
    <property type="protein sequence ID" value="STC83612.1"/>
    <property type="molecule type" value="Genomic_DNA"/>
</dbReference>
<organism evidence="2 3">
    <name type="scientific">Edwardsiella hoshinae</name>
    <dbReference type="NCBI Taxonomy" id="93378"/>
    <lineage>
        <taxon>Bacteria</taxon>
        <taxon>Pseudomonadati</taxon>
        <taxon>Pseudomonadota</taxon>
        <taxon>Gammaproteobacteria</taxon>
        <taxon>Enterobacterales</taxon>
        <taxon>Hafniaceae</taxon>
        <taxon>Edwardsiella</taxon>
    </lineage>
</organism>
<protein>
    <submittedName>
        <fullName evidence="2">Uncharacterized protein</fullName>
    </submittedName>
</protein>
<sequence>MLGFVSALSSAVAVMILLMAVLLVNLLSLALEQDRKKDYANLIYNSETEQKNRVVMPLKGFSFSVTDLLPFRASKEGVVIRIYCTYGNNLSLDIAQKYTTYNYIVAKKALRDIDQVLVGQPVYEPSGKNNCIAEEVAK</sequence>
<keyword evidence="1" id="KW-1133">Transmembrane helix</keyword>
<dbReference type="STRING" id="93378.A9798_01695"/>
<proteinExistence type="predicted"/>
<name>A0A376D6P0_9GAMM</name>
<dbReference type="AlphaFoldDB" id="A0A376D6P0"/>
<dbReference type="Proteomes" id="UP000255248">
    <property type="component" value="Unassembled WGS sequence"/>
</dbReference>
<keyword evidence="1" id="KW-0472">Membrane</keyword>